<protein>
    <recommendedName>
        <fullName evidence="7">Calcineurin-like phosphoesterase domain-containing protein</fullName>
    </recommendedName>
</protein>
<evidence type="ECO:0000313" key="8">
    <source>
        <dbReference type="EMBL" id="GAA4320204.1"/>
    </source>
</evidence>
<dbReference type="Proteomes" id="UP001500582">
    <property type="component" value="Unassembled WGS sequence"/>
</dbReference>
<dbReference type="InterPro" id="IPR043461">
    <property type="entry name" value="LpxH-like"/>
</dbReference>
<keyword evidence="5" id="KW-0464">Manganese</keyword>
<evidence type="ECO:0000256" key="3">
    <source>
        <dbReference type="ARBA" id="ARBA00022723"/>
    </source>
</evidence>
<dbReference type="PANTHER" id="PTHR34990:SF2">
    <property type="entry name" value="BLL8164 PROTEIN"/>
    <property type="match status" value="1"/>
</dbReference>
<keyword evidence="9" id="KW-1185">Reference proteome</keyword>
<dbReference type="PANTHER" id="PTHR34990">
    <property type="entry name" value="UDP-2,3-DIACYLGLUCOSAMINE HYDROLASE-RELATED"/>
    <property type="match status" value="1"/>
</dbReference>
<evidence type="ECO:0000256" key="4">
    <source>
        <dbReference type="ARBA" id="ARBA00023136"/>
    </source>
</evidence>
<dbReference type="RefSeq" id="WP_345210848.1">
    <property type="nucleotide sequence ID" value="NZ_BAABFT010000004.1"/>
</dbReference>
<proteinExistence type="predicted"/>
<dbReference type="InterPro" id="IPR029052">
    <property type="entry name" value="Metallo-depent_PP-like"/>
</dbReference>
<evidence type="ECO:0000256" key="6">
    <source>
        <dbReference type="SAM" id="Phobius"/>
    </source>
</evidence>
<accession>A0ABP8GA01</accession>
<gene>
    <name evidence="8" type="ORF">GCM10023149_19350</name>
</gene>
<evidence type="ECO:0000313" key="9">
    <source>
        <dbReference type="Proteomes" id="UP001500582"/>
    </source>
</evidence>
<name>A0ABP8GA01_9SPHI</name>
<reference evidence="9" key="1">
    <citation type="journal article" date="2019" name="Int. J. Syst. Evol. Microbiol.">
        <title>The Global Catalogue of Microorganisms (GCM) 10K type strain sequencing project: providing services to taxonomists for standard genome sequencing and annotation.</title>
        <authorList>
            <consortium name="The Broad Institute Genomics Platform"/>
            <consortium name="The Broad Institute Genome Sequencing Center for Infectious Disease"/>
            <person name="Wu L."/>
            <person name="Ma J."/>
        </authorList>
    </citation>
    <scope>NUCLEOTIDE SEQUENCE [LARGE SCALE GENOMIC DNA]</scope>
    <source>
        <strain evidence="9">JCM 17705</strain>
    </source>
</reference>
<keyword evidence="1" id="KW-1003">Cell membrane</keyword>
<comment type="caution">
    <text evidence="8">The sequence shown here is derived from an EMBL/GenBank/DDBJ whole genome shotgun (WGS) entry which is preliminary data.</text>
</comment>
<evidence type="ECO:0000256" key="5">
    <source>
        <dbReference type="ARBA" id="ARBA00023211"/>
    </source>
</evidence>
<keyword evidence="6" id="KW-1133">Transmembrane helix</keyword>
<dbReference type="Pfam" id="PF00149">
    <property type="entry name" value="Metallophos"/>
    <property type="match status" value="1"/>
</dbReference>
<keyword evidence="4 6" id="KW-0472">Membrane</keyword>
<dbReference type="InterPro" id="IPR004843">
    <property type="entry name" value="Calcineurin-like_PHP"/>
</dbReference>
<dbReference type="Gene3D" id="3.60.21.10">
    <property type="match status" value="1"/>
</dbReference>
<keyword evidence="6" id="KW-0812">Transmembrane</keyword>
<feature type="domain" description="Calcineurin-like phosphoesterase" evidence="7">
    <location>
        <begin position="26"/>
        <end position="235"/>
    </location>
</feature>
<keyword evidence="3" id="KW-0479">Metal-binding</keyword>
<dbReference type="SUPFAM" id="SSF56300">
    <property type="entry name" value="Metallo-dependent phosphatases"/>
    <property type="match status" value="1"/>
</dbReference>
<evidence type="ECO:0000256" key="1">
    <source>
        <dbReference type="ARBA" id="ARBA00022475"/>
    </source>
</evidence>
<evidence type="ECO:0000259" key="7">
    <source>
        <dbReference type="Pfam" id="PF00149"/>
    </source>
</evidence>
<feature type="transmembrane region" description="Helical" evidence="6">
    <location>
        <begin position="321"/>
        <end position="343"/>
    </location>
</feature>
<organism evidence="8 9">
    <name type="scientific">Mucilaginibacter gynuensis</name>
    <dbReference type="NCBI Taxonomy" id="1302236"/>
    <lineage>
        <taxon>Bacteria</taxon>
        <taxon>Pseudomonadati</taxon>
        <taxon>Bacteroidota</taxon>
        <taxon>Sphingobacteriia</taxon>
        <taxon>Sphingobacteriales</taxon>
        <taxon>Sphingobacteriaceae</taxon>
        <taxon>Mucilaginibacter</taxon>
    </lineage>
</organism>
<evidence type="ECO:0000256" key="2">
    <source>
        <dbReference type="ARBA" id="ARBA00022519"/>
    </source>
</evidence>
<keyword evidence="2" id="KW-0997">Cell inner membrane</keyword>
<sequence length="487" mass="55566">MTHQPETDTLSYGRPVVNYHFAGDDIFVISDLHLAEGKDKDGNYNGAENFFADASFQRFIHRLMQKRKEGSGMLIINGDMIDYLRIGRVPVSDADFTQWQQALAAIGISKTKPELTKAVNDKERKYGLKTDDYKSVWKLLLCAGGHAVVFASLAEWLAGGNKLVIVKGNHDLEWYWPAVRNYMDHLMAQNIAARATISAAEAMDKYVRPNLSYVDDSFIINNEIYVEHGHRYEKFTSVDGPAQLENCDELNLPFGSFFNRYLINRIELSYPYIDNVRPSENILPVLIQERFPLAVKMLFHYLPFTLMVIPKRQYKYALKYLFQFLLFIALPIVLAGLVLWSSIGSSIKLPEFSGIGKMIFNVVKSLSLLILSYFMSRLFAMLQLSSSGGLSEFAAKLFERNKHLKLVTFGHTHNPQQKSMPGVAQKYYNTGTWMPVFENNAASVRLDKTYTLLHITLNATGSLNRSQLIRWNDDALRIDEQVLIERI</sequence>
<feature type="transmembrane region" description="Helical" evidence="6">
    <location>
        <begin position="355"/>
        <end position="375"/>
    </location>
</feature>
<dbReference type="EMBL" id="BAABFT010000004">
    <property type="protein sequence ID" value="GAA4320204.1"/>
    <property type="molecule type" value="Genomic_DNA"/>
</dbReference>